<dbReference type="InterPro" id="IPR050535">
    <property type="entry name" value="DNA_Repair-Maintenance_Comp"/>
</dbReference>
<gene>
    <name evidence="3" type="ORF">CVM73_30990</name>
</gene>
<dbReference type="SUPFAM" id="SSF56300">
    <property type="entry name" value="Metallo-dependent phosphatases"/>
    <property type="match status" value="1"/>
</dbReference>
<dbReference type="InterPro" id="IPR004843">
    <property type="entry name" value="Calcineurin-like_PHP"/>
</dbReference>
<accession>A0A2M8R0T8</accession>
<organism evidence="3 4">
    <name type="scientific">Bradyrhizobium forestalis</name>
    <dbReference type="NCBI Taxonomy" id="1419263"/>
    <lineage>
        <taxon>Bacteria</taxon>
        <taxon>Pseudomonadati</taxon>
        <taxon>Pseudomonadota</taxon>
        <taxon>Alphaproteobacteria</taxon>
        <taxon>Hyphomicrobiales</taxon>
        <taxon>Nitrobacteraceae</taxon>
        <taxon>Bradyrhizobium</taxon>
    </lineage>
</organism>
<dbReference type="RefSeq" id="WP_100235555.1">
    <property type="nucleotide sequence ID" value="NZ_PGVG01000037.1"/>
</dbReference>
<keyword evidence="3" id="KW-0269">Exonuclease</keyword>
<dbReference type="GO" id="GO:0004527">
    <property type="term" value="F:exonuclease activity"/>
    <property type="evidence" value="ECO:0007669"/>
    <property type="project" value="UniProtKB-KW"/>
</dbReference>
<dbReference type="PANTHER" id="PTHR30337:SF7">
    <property type="entry name" value="PHOSPHOESTERASE"/>
    <property type="match status" value="1"/>
</dbReference>
<dbReference type="AlphaFoldDB" id="A0A2M8R0T8"/>
<protein>
    <submittedName>
        <fullName evidence="3">DNA repair exonuclease</fullName>
    </submittedName>
</protein>
<keyword evidence="3" id="KW-0540">Nuclease</keyword>
<dbReference type="Pfam" id="PF00149">
    <property type="entry name" value="Metallophos"/>
    <property type="match status" value="1"/>
</dbReference>
<dbReference type="EMBL" id="PGVG01000037">
    <property type="protein sequence ID" value="PJG51400.1"/>
    <property type="molecule type" value="Genomic_DNA"/>
</dbReference>
<evidence type="ECO:0000259" key="2">
    <source>
        <dbReference type="Pfam" id="PF00149"/>
    </source>
</evidence>
<evidence type="ECO:0000256" key="1">
    <source>
        <dbReference type="ARBA" id="ARBA00022801"/>
    </source>
</evidence>
<sequence length="423" mass="45872">MSTFQFIHTGDIHLDSPLRGLSGQGGPAAERIRTATRTAFEDLITQAIDRQAAFVVIAGDLYDGDWRDFHTGLFFVRQMGRLRGAKIPAFVLHGNHDAESQITKRLTLPDNVEVFSYRKPQTFKLDDCRVALHGQSFRLQATTENLAAAYPAPIKGYFNIGVLHTALGGTGGSHENYAPCTLEELVNKGYDYWALAHVHQGGVLHRNPHVVFCGNLQGRHIREAGPKSAQLVTVQDGAIEGAELLQTDVVRWMHVDVPVSGSARFGDVVDQIKCSIDEAAKNAEGRLLACRIKLTGPTALHAELMASAPQLLAEARAAALALGEEVAWIERVINATVPATAVSNQPEGSAINDLNVLLAQAAGDSDLQAEIANDLGDLVRRLPHDAALDIDDFLLEAVIAKQYSVVIEQAGEYLSARLTAERR</sequence>
<dbReference type="PANTHER" id="PTHR30337">
    <property type="entry name" value="COMPONENT OF ATP-DEPENDENT DSDNA EXONUCLEASE"/>
    <property type="match status" value="1"/>
</dbReference>
<dbReference type="OrthoDB" id="9773856at2"/>
<dbReference type="PIRSF" id="PIRSF033091">
    <property type="entry name" value="Pesterase_YhaO"/>
    <property type="match status" value="1"/>
</dbReference>
<dbReference type="CDD" id="cd00840">
    <property type="entry name" value="MPP_Mre11_N"/>
    <property type="match status" value="1"/>
</dbReference>
<keyword evidence="1" id="KW-0378">Hydrolase</keyword>
<name>A0A2M8R0T8_9BRAD</name>
<dbReference type="InterPro" id="IPR014576">
    <property type="entry name" value="Pesterase_YhaO"/>
</dbReference>
<reference evidence="3 4" key="1">
    <citation type="submission" date="2017-11" db="EMBL/GenBank/DDBJ databases">
        <title>Bradyrhizobium forestalis sp. nov., an efficient nitrogen-fixing bacterium isolated from nodules of forest legume species in the Amazon.</title>
        <authorList>
            <person name="Costa E.M."/>
            <person name="Guimaraes A."/>
            <person name="Carvalho T.S."/>
            <person name="Rodrigues T.L."/>
            <person name="Ribeiro P.R.A."/>
            <person name="Lebbe L."/>
            <person name="Willems A."/>
            <person name="Moreira F.M.S."/>
        </authorList>
    </citation>
    <scope>NUCLEOTIDE SEQUENCE [LARGE SCALE GENOMIC DNA]</scope>
    <source>
        <strain evidence="3 4">INPA54B</strain>
    </source>
</reference>
<dbReference type="Proteomes" id="UP000231194">
    <property type="component" value="Unassembled WGS sequence"/>
</dbReference>
<evidence type="ECO:0000313" key="4">
    <source>
        <dbReference type="Proteomes" id="UP000231194"/>
    </source>
</evidence>
<proteinExistence type="predicted"/>
<dbReference type="InterPro" id="IPR041796">
    <property type="entry name" value="Mre11_N"/>
</dbReference>
<dbReference type="InterPro" id="IPR029052">
    <property type="entry name" value="Metallo-depent_PP-like"/>
</dbReference>
<feature type="domain" description="Calcineurin-like phosphoesterase" evidence="2">
    <location>
        <begin position="5"/>
        <end position="200"/>
    </location>
</feature>
<keyword evidence="4" id="KW-1185">Reference proteome</keyword>
<evidence type="ECO:0000313" key="3">
    <source>
        <dbReference type="EMBL" id="PJG51400.1"/>
    </source>
</evidence>
<dbReference type="Gene3D" id="3.60.21.10">
    <property type="match status" value="1"/>
</dbReference>
<comment type="caution">
    <text evidence="3">The sequence shown here is derived from an EMBL/GenBank/DDBJ whole genome shotgun (WGS) entry which is preliminary data.</text>
</comment>